<dbReference type="Pfam" id="PF09823">
    <property type="entry name" value="DUF2357"/>
    <property type="match status" value="1"/>
</dbReference>
<organism evidence="2 3">
    <name type="scientific">Pontiella agarivorans</name>
    <dbReference type="NCBI Taxonomy" id="3038953"/>
    <lineage>
        <taxon>Bacteria</taxon>
        <taxon>Pseudomonadati</taxon>
        <taxon>Kiritimatiellota</taxon>
        <taxon>Kiritimatiellia</taxon>
        <taxon>Kiritimatiellales</taxon>
        <taxon>Pontiellaceae</taxon>
        <taxon>Pontiella</taxon>
    </lineage>
</organism>
<comment type="caution">
    <text evidence="2">The sequence shown here is derived from an EMBL/GenBank/DDBJ whole genome shotgun (WGS) entry which is preliminary data.</text>
</comment>
<reference evidence="2 3" key="1">
    <citation type="journal article" date="2024" name="Appl. Environ. Microbiol.">
        <title>Pontiella agarivorans sp. nov., a novel marine anaerobic bacterium capable of degrading macroalgal polysaccharides and fixing nitrogen.</title>
        <authorList>
            <person name="Liu N."/>
            <person name="Kivenson V."/>
            <person name="Peng X."/>
            <person name="Cui Z."/>
            <person name="Lankiewicz T.S."/>
            <person name="Gosselin K.M."/>
            <person name="English C.J."/>
            <person name="Blair E.M."/>
            <person name="O'Malley M.A."/>
            <person name="Valentine D.L."/>
        </authorList>
    </citation>
    <scope>NUCLEOTIDE SEQUENCE [LARGE SCALE GENOMIC DNA]</scope>
    <source>
        <strain evidence="2 3">NLcol2</strain>
    </source>
</reference>
<gene>
    <name evidence="2" type="ORF">P9H32_15250</name>
</gene>
<feature type="domain" description="DUF2357" evidence="1">
    <location>
        <begin position="178"/>
        <end position="297"/>
    </location>
</feature>
<evidence type="ECO:0000259" key="1">
    <source>
        <dbReference type="Pfam" id="PF09823"/>
    </source>
</evidence>
<sequence length="540" mass="61898">MRIEGVKELRKHPWDDRVTADSSTVDGRGSARIVLADMGKEIWLGSLELPKSGFPFLNKGVWYQAYDLPLTSAPGQIEQKKTDMLSVLDIEVTQTNLMPRPRRGKAKEDDSVEVKSRDKWLFWQLLRYFELSHPDDNLGEFEAGYGGAVRRSWDSVRREWIHANSDEPEISLIVRLASNSALVQALDLITQSPRRVLERYRSDTPIGRIQELDSACIRNYAHRPGRNSLEKAGPKQRLYSVLRRENIDTLENRVSLWVLTRMSAMAAEWLDRNSRFSDSHRHTVVKRLMSSLQEWINRPTFCDVDMLLDLPSEPNYPLQFESRYKYIWETYLAIRREDQVFEDAWTWQRVLWGESGRQIFHAFLTGIWSELLVSTPVFRTEGLSGQWLMPFRAPGPFKGPVYLYDSLDVNTVGWSSLWKESEAFPDFDRIGKCGCDQVLWFGGKGIAIWYVLKDPHAISLEEMIRQARESMDRSVSDKDQWVGLVIAADLSVEEKGPQVEQIGIGNSMCVGISIPMDAHRYFEDIEAGIEIALEAAGGCG</sequence>
<name>A0ABU5N0W7_9BACT</name>
<keyword evidence="3" id="KW-1185">Reference proteome</keyword>
<dbReference type="EMBL" id="JARVCO010000012">
    <property type="protein sequence ID" value="MDZ8119986.1"/>
    <property type="molecule type" value="Genomic_DNA"/>
</dbReference>
<dbReference type="InterPro" id="IPR018633">
    <property type="entry name" value="DUF2357"/>
</dbReference>
<accession>A0ABU5N0W7</accession>
<protein>
    <submittedName>
        <fullName evidence="2">DUF2357 domain-containing protein</fullName>
    </submittedName>
</protein>
<dbReference type="RefSeq" id="WP_322609766.1">
    <property type="nucleotide sequence ID" value="NZ_JARVCO010000012.1"/>
</dbReference>
<evidence type="ECO:0000313" key="2">
    <source>
        <dbReference type="EMBL" id="MDZ8119986.1"/>
    </source>
</evidence>
<proteinExistence type="predicted"/>
<evidence type="ECO:0000313" key="3">
    <source>
        <dbReference type="Proteomes" id="UP001290861"/>
    </source>
</evidence>
<dbReference type="Proteomes" id="UP001290861">
    <property type="component" value="Unassembled WGS sequence"/>
</dbReference>